<comment type="caution">
    <text evidence="3">The sequence shown here is derived from an EMBL/GenBank/DDBJ whole genome shotgun (WGS) entry which is preliminary data.</text>
</comment>
<evidence type="ECO:0000256" key="1">
    <source>
        <dbReference type="SAM" id="SignalP"/>
    </source>
</evidence>
<keyword evidence="4" id="KW-1185">Reference proteome</keyword>
<sequence length="75" mass="7672">MTRPRLVLLAALGATALGGCSLWAPPQPWEKGDLARPAMRLDADPLQARFESHTYFSKEAASGGGGVGGGGCGCN</sequence>
<keyword evidence="1" id="KW-0732">Signal</keyword>
<evidence type="ECO:0000259" key="2">
    <source>
        <dbReference type="Pfam" id="PF14086"/>
    </source>
</evidence>
<dbReference type="RefSeq" id="WP_163459534.1">
    <property type="nucleotide sequence ID" value="NZ_JAAGOH010000037.1"/>
</dbReference>
<accession>A0A7C9PJG0</accession>
<dbReference type="Proteomes" id="UP000484255">
    <property type="component" value="Unassembled WGS sequence"/>
</dbReference>
<proteinExistence type="predicted"/>
<gene>
    <name evidence="3" type="ORF">G3A44_20090</name>
</gene>
<dbReference type="EMBL" id="JAAGOH010000037">
    <property type="protein sequence ID" value="NDY93496.1"/>
    <property type="molecule type" value="Genomic_DNA"/>
</dbReference>
<feature type="domain" description="DUF4266" evidence="2">
    <location>
        <begin position="27"/>
        <end position="75"/>
    </location>
</feature>
<dbReference type="Pfam" id="PF14086">
    <property type="entry name" value="DUF4266"/>
    <property type="match status" value="1"/>
</dbReference>
<reference evidence="3 4" key="1">
    <citation type="submission" date="2020-02" db="EMBL/GenBank/DDBJ databases">
        <title>Ideonella bacterium strain TBM-1.</title>
        <authorList>
            <person name="Chen W.-M."/>
        </authorList>
    </citation>
    <scope>NUCLEOTIDE SEQUENCE [LARGE SCALE GENOMIC DNA]</scope>
    <source>
        <strain evidence="3 4">TBM-1</strain>
    </source>
</reference>
<feature type="signal peptide" evidence="1">
    <location>
        <begin position="1"/>
        <end position="23"/>
    </location>
</feature>
<organism evidence="3 4">
    <name type="scientific">Ideonella livida</name>
    <dbReference type="NCBI Taxonomy" id="2707176"/>
    <lineage>
        <taxon>Bacteria</taxon>
        <taxon>Pseudomonadati</taxon>
        <taxon>Pseudomonadota</taxon>
        <taxon>Betaproteobacteria</taxon>
        <taxon>Burkholderiales</taxon>
        <taxon>Sphaerotilaceae</taxon>
        <taxon>Ideonella</taxon>
    </lineage>
</organism>
<evidence type="ECO:0000313" key="4">
    <source>
        <dbReference type="Proteomes" id="UP000484255"/>
    </source>
</evidence>
<feature type="chain" id="PRO_5028866289" evidence="1">
    <location>
        <begin position="24"/>
        <end position="75"/>
    </location>
</feature>
<evidence type="ECO:0000313" key="3">
    <source>
        <dbReference type="EMBL" id="NDY93496.1"/>
    </source>
</evidence>
<dbReference type="PROSITE" id="PS51257">
    <property type="entry name" value="PROKAR_LIPOPROTEIN"/>
    <property type="match status" value="1"/>
</dbReference>
<name>A0A7C9PJG0_9BURK</name>
<dbReference type="InterPro" id="IPR025362">
    <property type="entry name" value="DUF4266"/>
</dbReference>
<protein>
    <submittedName>
        <fullName evidence="3">DUF4266 domain-containing protein</fullName>
    </submittedName>
</protein>
<dbReference type="AlphaFoldDB" id="A0A7C9PJG0"/>